<evidence type="ECO:0000313" key="2">
    <source>
        <dbReference type="Proteomes" id="UP000321157"/>
    </source>
</evidence>
<dbReference type="InterPro" id="IPR003737">
    <property type="entry name" value="GlcNAc_PI_deacetylase-related"/>
</dbReference>
<dbReference type="RefSeq" id="WP_146809544.1">
    <property type="nucleotide sequence ID" value="NZ_BJXX01000069.1"/>
</dbReference>
<dbReference type="Pfam" id="PF02585">
    <property type="entry name" value="PIG-L"/>
    <property type="match status" value="1"/>
</dbReference>
<proteinExistence type="predicted"/>
<dbReference type="Gene3D" id="3.40.50.10320">
    <property type="entry name" value="LmbE-like"/>
    <property type="match status" value="1"/>
</dbReference>
<dbReference type="SUPFAM" id="SSF102588">
    <property type="entry name" value="LmbE-like"/>
    <property type="match status" value="1"/>
</dbReference>
<evidence type="ECO:0000313" key="1">
    <source>
        <dbReference type="EMBL" id="GEN34263.1"/>
    </source>
</evidence>
<dbReference type="GO" id="GO:0071793">
    <property type="term" value="P:bacillithiol biosynthetic process"/>
    <property type="evidence" value="ECO:0007669"/>
    <property type="project" value="InterPro"/>
</dbReference>
<dbReference type="GO" id="GO:0019213">
    <property type="term" value="F:deacetylase activity"/>
    <property type="evidence" value="ECO:0007669"/>
    <property type="project" value="InterPro"/>
</dbReference>
<dbReference type="NCBIfam" id="TIGR04001">
    <property type="entry name" value="thiol_BshB1"/>
    <property type="match status" value="1"/>
</dbReference>
<gene>
    <name evidence="1" type="primary">bshB1</name>
    <name evidence="1" type="ORF">ADA01nite_17230</name>
</gene>
<dbReference type="OrthoDB" id="9778719at2"/>
<name>A0A511V9I9_9BACL</name>
<dbReference type="PANTHER" id="PTHR12993:SF30">
    <property type="entry name" value="N-ACETYL-ALPHA-D-GLUCOSAMINYL L-MALATE DEACETYLASE 1"/>
    <property type="match status" value="1"/>
</dbReference>
<dbReference type="Proteomes" id="UP000321157">
    <property type="component" value="Unassembled WGS sequence"/>
</dbReference>
<organism evidence="1 2">
    <name type="scientific">Aneurinibacillus danicus</name>
    <dbReference type="NCBI Taxonomy" id="267746"/>
    <lineage>
        <taxon>Bacteria</taxon>
        <taxon>Bacillati</taxon>
        <taxon>Bacillota</taxon>
        <taxon>Bacilli</taxon>
        <taxon>Bacillales</taxon>
        <taxon>Paenibacillaceae</taxon>
        <taxon>Aneurinibacillus group</taxon>
        <taxon>Aneurinibacillus</taxon>
    </lineage>
</organism>
<comment type="caution">
    <text evidence="1">The sequence shown here is derived from an EMBL/GenBank/DDBJ whole genome shotgun (WGS) entry which is preliminary data.</text>
</comment>
<sequence length="238" mass="26687">MTERQPEPLHALAFGAHPDDVEIGAGGLLRKWASQGKRTGICDLTYAELSSNGSVERRQQEAAEASRLLDLSVRVNLGLPDRGLAPVPDQIRAITHVIRLYRPRIVLMPFWEDRHPDHGMCSVLVREAVFNARIRKYETDGQESLPAHKCEHVLAYFINGQTEPQFLIDISEEMEVKMAALGAYRSQFEKEAGSVVTPLTEGYLERVRAREYVFGQSAGVAYAEGFVSHTPLLLRDFL</sequence>
<dbReference type="PANTHER" id="PTHR12993">
    <property type="entry name" value="N-ACETYLGLUCOSAMINYL-PHOSPHATIDYLINOSITOL DE-N-ACETYLASE-RELATED"/>
    <property type="match status" value="1"/>
</dbReference>
<dbReference type="InterPro" id="IPR023842">
    <property type="entry name" value="Bacillithiol_biosynth_BshB1"/>
</dbReference>
<dbReference type="GO" id="GO:0016811">
    <property type="term" value="F:hydrolase activity, acting on carbon-nitrogen (but not peptide) bonds, in linear amides"/>
    <property type="evidence" value="ECO:0007669"/>
    <property type="project" value="TreeGrafter"/>
</dbReference>
<dbReference type="EMBL" id="BJXX01000069">
    <property type="protein sequence ID" value="GEN34263.1"/>
    <property type="molecule type" value="Genomic_DNA"/>
</dbReference>
<keyword evidence="2" id="KW-1185">Reference proteome</keyword>
<protein>
    <submittedName>
        <fullName evidence="1">N-acetyl-alpha-D-glucosaminyl L-malate deacetylase 1</fullName>
    </submittedName>
</protein>
<accession>A0A511V9I9</accession>
<dbReference type="AlphaFoldDB" id="A0A511V9I9"/>
<dbReference type="InterPro" id="IPR024078">
    <property type="entry name" value="LmbE-like_dom_sf"/>
</dbReference>
<reference evidence="1 2" key="1">
    <citation type="submission" date="2019-07" db="EMBL/GenBank/DDBJ databases">
        <title>Whole genome shotgun sequence of Aneurinibacillus danicus NBRC 102444.</title>
        <authorList>
            <person name="Hosoyama A."/>
            <person name="Uohara A."/>
            <person name="Ohji S."/>
            <person name="Ichikawa N."/>
        </authorList>
    </citation>
    <scope>NUCLEOTIDE SEQUENCE [LARGE SCALE GENOMIC DNA]</scope>
    <source>
        <strain evidence="1 2">NBRC 102444</strain>
    </source>
</reference>